<dbReference type="RefSeq" id="WP_307236443.1">
    <property type="nucleotide sequence ID" value="NZ_JAUSVF010000004.1"/>
</dbReference>
<protein>
    <submittedName>
        <fullName evidence="1">Uncharacterized protein</fullName>
    </submittedName>
</protein>
<organism evidence="1 2">
    <name type="scientific">Pararhizobium capsulatum DSM 1112</name>
    <dbReference type="NCBI Taxonomy" id="1121113"/>
    <lineage>
        <taxon>Bacteria</taxon>
        <taxon>Pseudomonadati</taxon>
        <taxon>Pseudomonadota</taxon>
        <taxon>Alphaproteobacteria</taxon>
        <taxon>Hyphomicrobiales</taxon>
        <taxon>Rhizobiaceae</taxon>
        <taxon>Rhizobium/Agrobacterium group</taxon>
        <taxon>Pararhizobium</taxon>
    </lineage>
</organism>
<reference evidence="1 2" key="1">
    <citation type="submission" date="2023-07" db="EMBL/GenBank/DDBJ databases">
        <title>Genomic Encyclopedia of Type Strains, Phase IV (KMG-IV): sequencing the most valuable type-strain genomes for metagenomic binning, comparative biology and taxonomic classification.</title>
        <authorList>
            <person name="Goeker M."/>
        </authorList>
    </citation>
    <scope>NUCLEOTIDE SEQUENCE [LARGE SCALE GENOMIC DNA]</scope>
    <source>
        <strain evidence="1 2">DSM 1112</strain>
    </source>
</reference>
<keyword evidence="2" id="KW-1185">Reference proteome</keyword>
<proteinExistence type="predicted"/>
<sequence>MQVDAPKFPTSHPDRALQCQANIEPVMQEIIAAANAKGWGTVETMSAMEDVLCNLLVAYEEDPDPEEDPDENSALK</sequence>
<dbReference type="EMBL" id="JAUSVF010000004">
    <property type="protein sequence ID" value="MDQ0323711.1"/>
    <property type="molecule type" value="Genomic_DNA"/>
</dbReference>
<accession>A0ABU0BZM2</accession>
<evidence type="ECO:0000313" key="1">
    <source>
        <dbReference type="EMBL" id="MDQ0323711.1"/>
    </source>
</evidence>
<comment type="caution">
    <text evidence="1">The sequence shown here is derived from an EMBL/GenBank/DDBJ whole genome shotgun (WGS) entry which is preliminary data.</text>
</comment>
<gene>
    <name evidence="1" type="ORF">QO002_005918</name>
</gene>
<evidence type="ECO:0000313" key="2">
    <source>
        <dbReference type="Proteomes" id="UP001230207"/>
    </source>
</evidence>
<dbReference type="Proteomes" id="UP001230207">
    <property type="component" value="Unassembled WGS sequence"/>
</dbReference>
<name>A0ABU0BZM2_9HYPH</name>